<evidence type="ECO:0000256" key="1">
    <source>
        <dbReference type="SAM" id="SignalP"/>
    </source>
</evidence>
<sequence>MIRSVKVKLLLLQVLPLLKGELNQRVPTTPNLLQETGSSCIGRRKVSLRLPRWNWILPRTSCHDTCHPGREDSLHLCTFHGGIGPCRTPAGMTCAIQGGRTHCISAHSTEKLDLADNTRRHPGREDRLSCCI</sequence>
<evidence type="ECO:0008006" key="4">
    <source>
        <dbReference type="Google" id="ProtNLM"/>
    </source>
</evidence>
<keyword evidence="1" id="KW-0732">Signal</keyword>
<organism evidence="2 3">
    <name type="scientific">Portunus trituberculatus</name>
    <name type="common">Swimming crab</name>
    <name type="synonym">Neptunus trituberculatus</name>
    <dbReference type="NCBI Taxonomy" id="210409"/>
    <lineage>
        <taxon>Eukaryota</taxon>
        <taxon>Metazoa</taxon>
        <taxon>Ecdysozoa</taxon>
        <taxon>Arthropoda</taxon>
        <taxon>Crustacea</taxon>
        <taxon>Multicrustacea</taxon>
        <taxon>Malacostraca</taxon>
        <taxon>Eumalacostraca</taxon>
        <taxon>Eucarida</taxon>
        <taxon>Decapoda</taxon>
        <taxon>Pleocyemata</taxon>
        <taxon>Brachyura</taxon>
        <taxon>Eubrachyura</taxon>
        <taxon>Portunoidea</taxon>
        <taxon>Portunidae</taxon>
        <taxon>Portuninae</taxon>
        <taxon>Portunus</taxon>
    </lineage>
</organism>
<feature type="chain" id="PRO_5022771255" description="Secreted protein" evidence="1">
    <location>
        <begin position="21"/>
        <end position="132"/>
    </location>
</feature>
<reference evidence="2 3" key="1">
    <citation type="submission" date="2019-05" db="EMBL/GenBank/DDBJ databases">
        <title>Another draft genome of Portunus trituberculatus and its Hox gene families provides insights of decapod evolution.</title>
        <authorList>
            <person name="Jeong J.-H."/>
            <person name="Song I."/>
            <person name="Kim S."/>
            <person name="Choi T."/>
            <person name="Kim D."/>
            <person name="Ryu S."/>
            <person name="Kim W."/>
        </authorList>
    </citation>
    <scope>NUCLEOTIDE SEQUENCE [LARGE SCALE GENOMIC DNA]</scope>
    <source>
        <tissue evidence="2">Muscle</tissue>
    </source>
</reference>
<gene>
    <name evidence="2" type="ORF">E2C01_081472</name>
</gene>
<evidence type="ECO:0000313" key="3">
    <source>
        <dbReference type="Proteomes" id="UP000324222"/>
    </source>
</evidence>
<accession>A0A5B7IYX9</accession>
<dbReference type="EMBL" id="VSRR010072059">
    <property type="protein sequence ID" value="MPC86637.1"/>
    <property type="molecule type" value="Genomic_DNA"/>
</dbReference>
<dbReference type="AlphaFoldDB" id="A0A5B7IYX9"/>
<keyword evidence="3" id="KW-1185">Reference proteome</keyword>
<name>A0A5B7IYX9_PORTR</name>
<protein>
    <recommendedName>
        <fullName evidence="4">Secreted protein</fullName>
    </recommendedName>
</protein>
<comment type="caution">
    <text evidence="2">The sequence shown here is derived from an EMBL/GenBank/DDBJ whole genome shotgun (WGS) entry which is preliminary data.</text>
</comment>
<dbReference type="Proteomes" id="UP000324222">
    <property type="component" value="Unassembled WGS sequence"/>
</dbReference>
<evidence type="ECO:0000313" key="2">
    <source>
        <dbReference type="EMBL" id="MPC86637.1"/>
    </source>
</evidence>
<feature type="signal peptide" evidence="1">
    <location>
        <begin position="1"/>
        <end position="20"/>
    </location>
</feature>
<proteinExistence type="predicted"/>